<dbReference type="NCBIfam" id="TIGR00726">
    <property type="entry name" value="peptidoglycan editing factor PgeF"/>
    <property type="match status" value="1"/>
</dbReference>
<evidence type="ECO:0000313" key="12">
    <source>
        <dbReference type="Proteomes" id="UP001368500"/>
    </source>
</evidence>
<evidence type="ECO:0000256" key="1">
    <source>
        <dbReference type="ARBA" id="ARBA00000553"/>
    </source>
</evidence>
<dbReference type="Proteomes" id="UP001368500">
    <property type="component" value="Unassembled WGS sequence"/>
</dbReference>
<comment type="similarity">
    <text evidence="2 10">Belongs to the purine nucleoside phosphorylase YfiH/LACC1 family.</text>
</comment>
<comment type="catalytic activity">
    <reaction evidence="1">
        <text>inosine + phosphate = alpha-D-ribose 1-phosphate + hypoxanthine</text>
        <dbReference type="Rhea" id="RHEA:27646"/>
        <dbReference type="ChEBI" id="CHEBI:17368"/>
        <dbReference type="ChEBI" id="CHEBI:17596"/>
        <dbReference type="ChEBI" id="CHEBI:43474"/>
        <dbReference type="ChEBI" id="CHEBI:57720"/>
        <dbReference type="EC" id="2.4.2.1"/>
    </reaction>
    <physiologicalReaction direction="left-to-right" evidence="1">
        <dbReference type="Rhea" id="RHEA:27647"/>
    </physiologicalReaction>
</comment>
<comment type="caution">
    <text evidence="11">The sequence shown here is derived from an EMBL/GenBank/DDBJ whole genome shotgun (WGS) entry which is preliminary data.</text>
</comment>
<sequence>MVDSLPADWPGAWSPDWAAPPQVVARMSTRLGGHSAPPCDSLNFKRSPGLVPAQAAAETLAVQANRARWAQALGAQPVWLDQVHGIVVQRLDGRLLQALAAGAAAPVADAAITTEPGIACTVMVADCLPVLLCTRDGRAVGAAHAGWRGLAGGVLEATATALCEAADVGPDQLLAWLGPCIGPQAFEVGPEVLQAFGAEPLEVCTDPAFVARRDGQGRLRWLADLPALARRRLQAAGLGAVDGGRWCTVSDPRRWHSYRRDHAAGPTGRLAASIAIRPL</sequence>
<proteinExistence type="inferred from homology"/>
<evidence type="ECO:0000256" key="10">
    <source>
        <dbReference type="RuleBase" id="RU361274"/>
    </source>
</evidence>
<dbReference type="InterPro" id="IPR038371">
    <property type="entry name" value="Cu_polyphenol_OxRdtase_sf"/>
</dbReference>
<keyword evidence="3" id="KW-0808">Transferase</keyword>
<comment type="catalytic activity">
    <reaction evidence="9">
        <text>S-methyl-5'-thioadenosine + phosphate = 5-(methylsulfanyl)-alpha-D-ribose 1-phosphate + adenine</text>
        <dbReference type="Rhea" id="RHEA:11852"/>
        <dbReference type="ChEBI" id="CHEBI:16708"/>
        <dbReference type="ChEBI" id="CHEBI:17509"/>
        <dbReference type="ChEBI" id="CHEBI:43474"/>
        <dbReference type="ChEBI" id="CHEBI:58533"/>
        <dbReference type="EC" id="2.4.2.28"/>
    </reaction>
    <physiologicalReaction direction="left-to-right" evidence="9">
        <dbReference type="Rhea" id="RHEA:11853"/>
    </physiologicalReaction>
</comment>
<organism evidence="11 12">
    <name type="scientific">Pseudaquabacterium rugosum</name>
    <dbReference type="NCBI Taxonomy" id="2984194"/>
    <lineage>
        <taxon>Bacteria</taxon>
        <taxon>Pseudomonadati</taxon>
        <taxon>Pseudomonadota</taxon>
        <taxon>Betaproteobacteria</taxon>
        <taxon>Burkholderiales</taxon>
        <taxon>Sphaerotilaceae</taxon>
        <taxon>Pseudaquabacterium</taxon>
    </lineage>
</organism>
<comment type="catalytic activity">
    <reaction evidence="8">
        <text>adenosine + phosphate = alpha-D-ribose 1-phosphate + adenine</text>
        <dbReference type="Rhea" id="RHEA:27642"/>
        <dbReference type="ChEBI" id="CHEBI:16335"/>
        <dbReference type="ChEBI" id="CHEBI:16708"/>
        <dbReference type="ChEBI" id="CHEBI:43474"/>
        <dbReference type="ChEBI" id="CHEBI:57720"/>
        <dbReference type="EC" id="2.4.2.1"/>
    </reaction>
    <physiologicalReaction direction="left-to-right" evidence="8">
        <dbReference type="Rhea" id="RHEA:27643"/>
    </physiologicalReaction>
</comment>
<dbReference type="RefSeq" id="WP_341372777.1">
    <property type="nucleotide sequence ID" value="NZ_JBBUTF010000003.1"/>
</dbReference>
<dbReference type="InterPro" id="IPR011324">
    <property type="entry name" value="Cytotoxic_necrot_fac-like_cat"/>
</dbReference>
<accession>A0ABU9B5I3</accession>
<reference evidence="11 12" key="1">
    <citation type="submission" date="2024-04" db="EMBL/GenBank/DDBJ databases">
        <title>Novel species of the genus Ideonella isolated from streams.</title>
        <authorList>
            <person name="Lu H."/>
        </authorList>
    </citation>
    <scope>NUCLEOTIDE SEQUENCE [LARGE SCALE GENOMIC DNA]</scope>
    <source>
        <strain evidence="11 12">BYS139W</strain>
    </source>
</reference>
<evidence type="ECO:0000256" key="7">
    <source>
        <dbReference type="ARBA" id="ARBA00047989"/>
    </source>
</evidence>
<comment type="catalytic activity">
    <reaction evidence="7">
        <text>adenosine + H2O + H(+) = inosine + NH4(+)</text>
        <dbReference type="Rhea" id="RHEA:24408"/>
        <dbReference type="ChEBI" id="CHEBI:15377"/>
        <dbReference type="ChEBI" id="CHEBI:15378"/>
        <dbReference type="ChEBI" id="CHEBI:16335"/>
        <dbReference type="ChEBI" id="CHEBI:17596"/>
        <dbReference type="ChEBI" id="CHEBI:28938"/>
        <dbReference type="EC" id="3.5.4.4"/>
    </reaction>
    <physiologicalReaction direction="left-to-right" evidence="7">
        <dbReference type="Rhea" id="RHEA:24409"/>
    </physiologicalReaction>
</comment>
<keyword evidence="12" id="KW-1185">Reference proteome</keyword>
<evidence type="ECO:0000313" key="11">
    <source>
        <dbReference type="EMBL" id="MEK8024994.1"/>
    </source>
</evidence>
<dbReference type="CDD" id="cd16833">
    <property type="entry name" value="YfiH"/>
    <property type="match status" value="1"/>
</dbReference>
<dbReference type="Pfam" id="PF02578">
    <property type="entry name" value="Cu-oxidase_4"/>
    <property type="match status" value="1"/>
</dbReference>
<evidence type="ECO:0000256" key="5">
    <source>
        <dbReference type="ARBA" id="ARBA00022801"/>
    </source>
</evidence>
<dbReference type="InterPro" id="IPR003730">
    <property type="entry name" value="Cu_polyphenol_OxRdtase"/>
</dbReference>
<evidence type="ECO:0000256" key="3">
    <source>
        <dbReference type="ARBA" id="ARBA00022679"/>
    </source>
</evidence>
<evidence type="ECO:0000256" key="4">
    <source>
        <dbReference type="ARBA" id="ARBA00022723"/>
    </source>
</evidence>
<evidence type="ECO:0000256" key="6">
    <source>
        <dbReference type="ARBA" id="ARBA00022833"/>
    </source>
</evidence>
<protein>
    <recommendedName>
        <fullName evidence="10">Purine nucleoside phosphorylase</fullName>
    </recommendedName>
</protein>
<name>A0ABU9B5I3_9BURK</name>
<keyword evidence="5" id="KW-0378">Hydrolase</keyword>
<dbReference type="EMBL" id="JBBUTF010000003">
    <property type="protein sequence ID" value="MEK8024994.1"/>
    <property type="molecule type" value="Genomic_DNA"/>
</dbReference>
<dbReference type="PANTHER" id="PTHR30616:SF2">
    <property type="entry name" value="PURINE NUCLEOSIDE PHOSPHORYLASE LACC1"/>
    <property type="match status" value="1"/>
</dbReference>
<gene>
    <name evidence="11" type="primary">pgeF</name>
    <name evidence="11" type="ORF">AACH11_03345</name>
</gene>
<evidence type="ECO:0000256" key="9">
    <source>
        <dbReference type="ARBA" id="ARBA00049893"/>
    </source>
</evidence>
<evidence type="ECO:0000256" key="8">
    <source>
        <dbReference type="ARBA" id="ARBA00048968"/>
    </source>
</evidence>
<dbReference type="SUPFAM" id="SSF64438">
    <property type="entry name" value="CNF1/YfiH-like putative cysteine hydrolases"/>
    <property type="match status" value="1"/>
</dbReference>
<dbReference type="PANTHER" id="PTHR30616">
    <property type="entry name" value="UNCHARACTERIZED PROTEIN YFIH"/>
    <property type="match status" value="1"/>
</dbReference>
<dbReference type="Gene3D" id="3.60.140.10">
    <property type="entry name" value="CNF1/YfiH-like putative cysteine hydrolases"/>
    <property type="match status" value="1"/>
</dbReference>
<keyword evidence="6" id="KW-0862">Zinc</keyword>
<evidence type="ECO:0000256" key="2">
    <source>
        <dbReference type="ARBA" id="ARBA00007353"/>
    </source>
</evidence>
<keyword evidence="4" id="KW-0479">Metal-binding</keyword>